<name>A0A1X0RVF9_RHIZD</name>
<gene>
    <name evidence="3" type="ORF">BCV71DRAFT_184189</name>
</gene>
<protein>
    <recommendedName>
        <fullName evidence="1">ATP-dependent DNA helicase</fullName>
        <ecNumber evidence="1">5.6.2.3</ecNumber>
    </recommendedName>
</protein>
<keyword evidence="1" id="KW-0347">Helicase</keyword>
<proteinExistence type="inferred from homology"/>
<dbReference type="GO" id="GO:0000723">
    <property type="term" value="P:telomere maintenance"/>
    <property type="evidence" value="ECO:0007669"/>
    <property type="project" value="InterPro"/>
</dbReference>
<dbReference type="GO" id="GO:0005524">
    <property type="term" value="F:ATP binding"/>
    <property type="evidence" value="ECO:0007669"/>
    <property type="project" value="UniProtKB-KW"/>
</dbReference>
<keyword evidence="1" id="KW-0547">Nucleotide-binding</keyword>
<dbReference type="InterPro" id="IPR010285">
    <property type="entry name" value="DNA_helicase_pif1-like_DEAD"/>
</dbReference>
<comment type="catalytic activity">
    <reaction evidence="1">
        <text>ATP + H2O = ADP + phosphate + H(+)</text>
        <dbReference type="Rhea" id="RHEA:13065"/>
        <dbReference type="ChEBI" id="CHEBI:15377"/>
        <dbReference type="ChEBI" id="CHEBI:15378"/>
        <dbReference type="ChEBI" id="CHEBI:30616"/>
        <dbReference type="ChEBI" id="CHEBI:43474"/>
        <dbReference type="ChEBI" id="CHEBI:456216"/>
        <dbReference type="EC" id="5.6.2.3"/>
    </reaction>
</comment>
<organism evidence="3 4">
    <name type="scientific">Rhizopus microsporus</name>
    <dbReference type="NCBI Taxonomy" id="58291"/>
    <lineage>
        <taxon>Eukaryota</taxon>
        <taxon>Fungi</taxon>
        <taxon>Fungi incertae sedis</taxon>
        <taxon>Mucoromycota</taxon>
        <taxon>Mucoromycotina</taxon>
        <taxon>Mucoromycetes</taxon>
        <taxon>Mucorales</taxon>
        <taxon>Mucorineae</taxon>
        <taxon>Rhizopodaceae</taxon>
        <taxon>Rhizopus</taxon>
    </lineage>
</organism>
<comment type="similarity">
    <text evidence="1">Belongs to the helicase family.</text>
</comment>
<dbReference type="Pfam" id="PF05970">
    <property type="entry name" value="PIF1"/>
    <property type="match status" value="1"/>
</dbReference>
<accession>A0A1X0RVF9</accession>
<feature type="domain" description="DNA helicase Pif1-like DEAD-box helicase" evidence="2">
    <location>
        <begin position="1"/>
        <end position="57"/>
    </location>
</feature>
<dbReference type="AlphaFoldDB" id="A0A1X0RVF9"/>
<dbReference type="GO" id="GO:0043139">
    <property type="term" value="F:5'-3' DNA helicase activity"/>
    <property type="evidence" value="ECO:0007669"/>
    <property type="project" value="UniProtKB-EC"/>
</dbReference>
<feature type="non-terminal residue" evidence="3">
    <location>
        <position position="1"/>
    </location>
</feature>
<keyword evidence="1" id="KW-0234">DNA repair</keyword>
<sequence>TDKTFIYNIMCNYYQSKNEIALYVTPSGITALPLPNNQMSHSLIKISLSIDECFICKRIII</sequence>
<dbReference type="GO" id="GO:0016887">
    <property type="term" value="F:ATP hydrolysis activity"/>
    <property type="evidence" value="ECO:0007669"/>
    <property type="project" value="RHEA"/>
</dbReference>
<keyword evidence="1" id="KW-0067">ATP-binding</keyword>
<evidence type="ECO:0000313" key="3">
    <source>
        <dbReference type="EMBL" id="ORE16052.1"/>
    </source>
</evidence>
<keyword evidence="1" id="KW-0227">DNA damage</keyword>
<keyword evidence="1" id="KW-0233">DNA recombination</keyword>
<evidence type="ECO:0000259" key="2">
    <source>
        <dbReference type="Pfam" id="PF05970"/>
    </source>
</evidence>
<reference evidence="3 4" key="1">
    <citation type="journal article" date="2016" name="Proc. Natl. Acad. Sci. U.S.A.">
        <title>Lipid metabolic changes in an early divergent fungus govern the establishment of a mutualistic symbiosis with endobacteria.</title>
        <authorList>
            <person name="Lastovetsky O.A."/>
            <person name="Gaspar M.L."/>
            <person name="Mondo S.J."/>
            <person name="LaButti K.M."/>
            <person name="Sandor L."/>
            <person name="Grigoriev I.V."/>
            <person name="Henry S.A."/>
            <person name="Pawlowska T.E."/>
        </authorList>
    </citation>
    <scope>NUCLEOTIDE SEQUENCE [LARGE SCALE GENOMIC DNA]</scope>
    <source>
        <strain evidence="3 4">ATCC 11559</strain>
    </source>
</reference>
<comment type="cofactor">
    <cofactor evidence="1">
        <name>Mg(2+)</name>
        <dbReference type="ChEBI" id="CHEBI:18420"/>
    </cofactor>
</comment>
<dbReference type="GO" id="GO:0006281">
    <property type="term" value="P:DNA repair"/>
    <property type="evidence" value="ECO:0007669"/>
    <property type="project" value="UniProtKB-KW"/>
</dbReference>
<evidence type="ECO:0000313" key="4">
    <source>
        <dbReference type="Proteomes" id="UP000242381"/>
    </source>
</evidence>
<dbReference type="EMBL" id="KV921399">
    <property type="protein sequence ID" value="ORE16052.1"/>
    <property type="molecule type" value="Genomic_DNA"/>
</dbReference>
<dbReference type="EC" id="5.6.2.3" evidence="1"/>
<dbReference type="GO" id="GO:0006310">
    <property type="term" value="P:DNA recombination"/>
    <property type="evidence" value="ECO:0007669"/>
    <property type="project" value="UniProtKB-KW"/>
</dbReference>
<dbReference type="Proteomes" id="UP000242381">
    <property type="component" value="Unassembled WGS sequence"/>
</dbReference>
<keyword evidence="1" id="KW-0378">Hydrolase</keyword>
<evidence type="ECO:0000256" key="1">
    <source>
        <dbReference type="RuleBase" id="RU363044"/>
    </source>
</evidence>